<proteinExistence type="predicted"/>
<sequence>MNKNKDYFWIGYSDLMTAMFFLMLMCFVFVTKYDKDKISTIKKEVTVLKKEKAIIESVQTTIKKEVTVLKKEKAIIESVQKNIEKLKDKKDLFLYDSRFKRYTLKFDVQFRTGCFRLDEQDVIYFNKIKHKLDDAARELKVVIDRLDYLKQHDASYKNISYLIVVTGSASRIGRDDVNYLLSYQRAYYLYKYWKNDLKIDFDAPKYHNLVEFQIAGNGIGGVGRFPIEKKGFSRKNQRFIINVIPKFGEL</sequence>
<reference evidence="1" key="1">
    <citation type="submission" date="2021-08" db="EMBL/GenBank/DDBJ databases">
        <title>Novel anaerobic bacterium isolated from sea squirt in East Sea, Republic of Korea.</title>
        <authorList>
            <person name="Nguyen T.H."/>
            <person name="Li Z."/>
            <person name="Lee Y.-J."/>
            <person name="Ko J."/>
            <person name="Kim S.-G."/>
        </authorList>
    </citation>
    <scope>NUCLEOTIDE SEQUENCE</scope>
    <source>
        <strain evidence="1">KCTC 25031</strain>
    </source>
</reference>
<name>A0AC61NHY1_9BACT</name>
<organism evidence="1 2">
    <name type="scientific">Halosquirtibacter laminarini</name>
    <dbReference type="NCBI Taxonomy" id="3374600"/>
    <lineage>
        <taxon>Bacteria</taxon>
        <taxon>Pseudomonadati</taxon>
        <taxon>Bacteroidota</taxon>
        <taxon>Bacteroidia</taxon>
        <taxon>Marinilabiliales</taxon>
        <taxon>Prolixibacteraceae</taxon>
        <taxon>Halosquirtibacter</taxon>
    </lineage>
</organism>
<evidence type="ECO:0000313" key="1">
    <source>
        <dbReference type="EMBL" id="QZE15276.1"/>
    </source>
</evidence>
<protein>
    <submittedName>
        <fullName evidence="1">Uncharacterized protein</fullName>
    </submittedName>
</protein>
<dbReference type="EMBL" id="CP081303">
    <property type="protein sequence ID" value="QZE15276.1"/>
    <property type="molecule type" value="Genomic_DNA"/>
</dbReference>
<keyword evidence="2" id="KW-1185">Reference proteome</keyword>
<gene>
    <name evidence="1" type="ORF">K4L44_05435</name>
</gene>
<dbReference type="Proteomes" id="UP000826212">
    <property type="component" value="Chromosome"/>
</dbReference>
<accession>A0AC61NHY1</accession>
<evidence type="ECO:0000313" key="2">
    <source>
        <dbReference type="Proteomes" id="UP000826212"/>
    </source>
</evidence>